<dbReference type="InterPro" id="IPR019310">
    <property type="entry name" value="Efg1"/>
</dbReference>
<feature type="non-terminal residue" evidence="10">
    <location>
        <position position="209"/>
    </location>
</feature>
<keyword evidence="7" id="KW-0539">Nucleus</keyword>
<evidence type="ECO:0000313" key="11">
    <source>
        <dbReference type="Proteomes" id="UP000094236"/>
    </source>
</evidence>
<dbReference type="EMBL" id="KV454015">
    <property type="protein sequence ID" value="ODV95076.1"/>
    <property type="molecule type" value="Genomic_DNA"/>
</dbReference>
<evidence type="ECO:0000256" key="5">
    <source>
        <dbReference type="ARBA" id="ARBA00022552"/>
    </source>
</evidence>
<dbReference type="PANTHER" id="PTHR33911">
    <property type="entry name" value="RRNA-PROCESSING PROTEIN EFG1"/>
    <property type="match status" value="1"/>
</dbReference>
<dbReference type="GO" id="GO:0005730">
    <property type="term" value="C:nucleolus"/>
    <property type="evidence" value="ECO:0007669"/>
    <property type="project" value="UniProtKB-SubCell"/>
</dbReference>
<evidence type="ECO:0000256" key="9">
    <source>
        <dbReference type="SAM" id="MobiDB-lite"/>
    </source>
</evidence>
<name>A0A1E4TTK8_PACTA</name>
<protein>
    <recommendedName>
        <fullName evidence="3">rRNA-processing protein EFG1</fullName>
    </recommendedName>
    <alternativeName>
        <fullName evidence="4">rRNA-processing protein efg1</fullName>
    </alternativeName>
</protein>
<accession>A0A1E4TTK8</accession>
<dbReference type="AlphaFoldDB" id="A0A1E4TTK8"/>
<evidence type="ECO:0000313" key="10">
    <source>
        <dbReference type="EMBL" id="ODV95076.1"/>
    </source>
</evidence>
<dbReference type="STRING" id="669874.A0A1E4TTK8"/>
<reference evidence="11" key="1">
    <citation type="submission" date="2016-05" db="EMBL/GenBank/DDBJ databases">
        <title>Comparative genomics of biotechnologically important yeasts.</title>
        <authorList>
            <consortium name="DOE Joint Genome Institute"/>
            <person name="Riley R."/>
            <person name="Haridas S."/>
            <person name="Wolfe K.H."/>
            <person name="Lopes M.R."/>
            <person name="Hittinger C.T."/>
            <person name="Goker M."/>
            <person name="Salamov A."/>
            <person name="Wisecaver J."/>
            <person name="Long T.M."/>
            <person name="Aerts A.L."/>
            <person name="Barry K."/>
            <person name="Choi C."/>
            <person name="Clum A."/>
            <person name="Coughlan A.Y."/>
            <person name="Deshpande S."/>
            <person name="Douglass A.P."/>
            <person name="Hanson S.J."/>
            <person name="Klenk H.-P."/>
            <person name="Labutti K."/>
            <person name="Lapidus A."/>
            <person name="Lindquist E."/>
            <person name="Lipzen A."/>
            <person name="Meier-Kolthoff J.P."/>
            <person name="Ohm R.A."/>
            <person name="Otillar R.P."/>
            <person name="Pangilinan J."/>
            <person name="Peng Y."/>
            <person name="Rokas A."/>
            <person name="Rosa C.A."/>
            <person name="Scheuner C."/>
            <person name="Sibirny A.A."/>
            <person name="Slot J.C."/>
            <person name="Stielow J.B."/>
            <person name="Sun H."/>
            <person name="Kurtzman C.P."/>
            <person name="Blackwell M."/>
            <person name="Grigoriev I.V."/>
            <person name="Jeffries T.W."/>
        </authorList>
    </citation>
    <scope>NUCLEOTIDE SEQUENCE [LARGE SCALE GENOMIC DNA]</scope>
    <source>
        <strain evidence="11">NRRL Y-2460</strain>
    </source>
</reference>
<proteinExistence type="inferred from homology"/>
<evidence type="ECO:0000256" key="2">
    <source>
        <dbReference type="ARBA" id="ARBA00006916"/>
    </source>
</evidence>
<dbReference type="GO" id="GO:0000462">
    <property type="term" value="P:maturation of SSU-rRNA from tricistronic rRNA transcript (SSU-rRNA, 5.8S rRNA, LSU-rRNA)"/>
    <property type="evidence" value="ECO:0007669"/>
    <property type="project" value="TreeGrafter"/>
</dbReference>
<evidence type="ECO:0000256" key="6">
    <source>
        <dbReference type="ARBA" id="ARBA00023054"/>
    </source>
</evidence>
<evidence type="ECO:0000256" key="4">
    <source>
        <dbReference type="ARBA" id="ARBA00019827"/>
    </source>
</evidence>
<dbReference type="PANTHER" id="PTHR33911:SF1">
    <property type="entry name" value="RRNA-PROCESSING PROTEIN EFG1"/>
    <property type="match status" value="1"/>
</dbReference>
<evidence type="ECO:0000256" key="7">
    <source>
        <dbReference type="ARBA" id="ARBA00023242"/>
    </source>
</evidence>
<sequence>MPPNRNNKWHNRNGAGAGSAGAVDISASVGGGKSKLKKKIRDIERLLKKDNLRSDVRVNNERALKTLKADLTNTELNLKAQKISKKYHMVRFFERKKAIRKLKQAQKNLEILENTDKSAKKDIKKARKILRHCEIDLAYVINFPKTEKYISLYPNDPNIDNKDNLDANVKKGLLETERKREIYKRDFEKLMDEGRLPIRIEDVLQGKKI</sequence>
<dbReference type="OrthoDB" id="47732at2759"/>
<comment type="subcellular location">
    <subcellularLocation>
        <location evidence="1">Nucleus</location>
        <location evidence="1">Nucleolus</location>
    </subcellularLocation>
</comment>
<organism evidence="10 11">
    <name type="scientific">Pachysolen tannophilus NRRL Y-2460</name>
    <dbReference type="NCBI Taxonomy" id="669874"/>
    <lineage>
        <taxon>Eukaryota</taxon>
        <taxon>Fungi</taxon>
        <taxon>Dikarya</taxon>
        <taxon>Ascomycota</taxon>
        <taxon>Saccharomycotina</taxon>
        <taxon>Pichiomycetes</taxon>
        <taxon>Pachysolenaceae</taxon>
        <taxon>Pachysolen</taxon>
    </lineage>
</organism>
<evidence type="ECO:0000256" key="1">
    <source>
        <dbReference type="ARBA" id="ARBA00004604"/>
    </source>
</evidence>
<feature type="region of interest" description="Disordered" evidence="9">
    <location>
        <begin position="1"/>
        <end position="30"/>
    </location>
</feature>
<dbReference type="Pfam" id="PF10153">
    <property type="entry name" value="Efg1"/>
    <property type="match status" value="1"/>
</dbReference>
<evidence type="ECO:0000256" key="3">
    <source>
        <dbReference type="ARBA" id="ARBA00018689"/>
    </source>
</evidence>
<keyword evidence="5" id="KW-0698">rRNA processing</keyword>
<dbReference type="GO" id="GO:0030688">
    <property type="term" value="C:preribosome, small subunit precursor"/>
    <property type="evidence" value="ECO:0007669"/>
    <property type="project" value="TreeGrafter"/>
</dbReference>
<comment type="similarity">
    <text evidence="2">Belongs to the EFG1 family.</text>
</comment>
<dbReference type="InterPro" id="IPR050786">
    <property type="entry name" value="EFG1_rRNA-proc"/>
</dbReference>
<keyword evidence="6 8" id="KW-0175">Coiled coil</keyword>
<gene>
    <name evidence="10" type="ORF">PACTADRAFT_50895</name>
</gene>
<keyword evidence="11" id="KW-1185">Reference proteome</keyword>
<evidence type="ECO:0000256" key="8">
    <source>
        <dbReference type="SAM" id="Coils"/>
    </source>
</evidence>
<dbReference type="Proteomes" id="UP000094236">
    <property type="component" value="Unassembled WGS sequence"/>
</dbReference>
<feature type="coiled-coil region" evidence="8">
    <location>
        <begin position="95"/>
        <end position="129"/>
    </location>
</feature>